<dbReference type="EMBL" id="JAMBEP010000001">
    <property type="protein sequence ID" value="MCL1633879.1"/>
    <property type="molecule type" value="Genomic_DNA"/>
</dbReference>
<feature type="signal peptide" evidence="1">
    <location>
        <begin position="1"/>
        <end position="22"/>
    </location>
</feature>
<dbReference type="RefSeq" id="WP_249471676.1">
    <property type="nucleotide sequence ID" value="NZ_JAMBEP010000001.1"/>
</dbReference>
<name>A0ABT0MG85_9GAMM</name>
<sequence>MNARILAAASLPLALGACVAFEHLPEVALACDPRLEGRWAPDGMAAKDAVVIDRQCQATIPGGSQARGAAEPLRFKLRSFQLDGQGYLVFEKGDIARLTGLAEGALADSDLQALDKQRFLMRYRIDGETLQAAMADQAYASDAIDEGMLSGKALAETVSLVETDADGMPGLLASHPELFVSEGRGWAEFRRLGAGLAP</sequence>
<evidence type="ECO:0000313" key="3">
    <source>
        <dbReference type="Proteomes" id="UP001431217"/>
    </source>
</evidence>
<reference evidence="2 3" key="1">
    <citation type="submission" date="2022-05" db="EMBL/GenBank/DDBJ databases">
        <title>Luteimonas sp. SX5, whole genome shotgun sequencing project.</title>
        <authorList>
            <person name="Zhao G."/>
            <person name="Shen L."/>
        </authorList>
    </citation>
    <scope>NUCLEOTIDE SEQUENCE [LARGE SCALE GENOMIC DNA]</scope>
    <source>
        <strain evidence="2 3">SX5</strain>
    </source>
</reference>
<accession>A0ABT0MG85</accession>
<organism evidence="2 3">
    <name type="scientific">Luteimonas galliterrae</name>
    <dbReference type="NCBI Taxonomy" id="2940486"/>
    <lineage>
        <taxon>Bacteria</taxon>
        <taxon>Pseudomonadati</taxon>
        <taxon>Pseudomonadota</taxon>
        <taxon>Gammaproteobacteria</taxon>
        <taxon>Lysobacterales</taxon>
        <taxon>Lysobacteraceae</taxon>
        <taxon>Luteimonas</taxon>
    </lineage>
</organism>
<dbReference type="PROSITE" id="PS51257">
    <property type="entry name" value="PROKAR_LIPOPROTEIN"/>
    <property type="match status" value="1"/>
</dbReference>
<comment type="caution">
    <text evidence="2">The sequence shown here is derived from an EMBL/GenBank/DDBJ whole genome shotgun (WGS) entry which is preliminary data.</text>
</comment>
<keyword evidence="3" id="KW-1185">Reference proteome</keyword>
<gene>
    <name evidence="2" type="ORF">M2650_04370</name>
</gene>
<feature type="chain" id="PRO_5046624117" evidence="1">
    <location>
        <begin position="23"/>
        <end position="198"/>
    </location>
</feature>
<evidence type="ECO:0000256" key="1">
    <source>
        <dbReference type="SAM" id="SignalP"/>
    </source>
</evidence>
<dbReference type="Proteomes" id="UP001431217">
    <property type="component" value="Unassembled WGS sequence"/>
</dbReference>
<proteinExistence type="predicted"/>
<evidence type="ECO:0000313" key="2">
    <source>
        <dbReference type="EMBL" id="MCL1633879.1"/>
    </source>
</evidence>
<protein>
    <submittedName>
        <fullName evidence="2">Uncharacterized protein</fullName>
    </submittedName>
</protein>
<keyword evidence="1" id="KW-0732">Signal</keyword>